<dbReference type="Proteomes" id="UP000678499">
    <property type="component" value="Unassembled WGS sequence"/>
</dbReference>
<name>A0A7R9GKQ7_9CRUS</name>
<reference evidence="1" key="1">
    <citation type="submission" date="2020-11" db="EMBL/GenBank/DDBJ databases">
        <authorList>
            <person name="Tran Van P."/>
        </authorList>
    </citation>
    <scope>NUCLEOTIDE SEQUENCE</scope>
</reference>
<keyword evidence="2" id="KW-1185">Reference proteome</keyword>
<organism evidence="1">
    <name type="scientific">Notodromas monacha</name>
    <dbReference type="NCBI Taxonomy" id="399045"/>
    <lineage>
        <taxon>Eukaryota</taxon>
        <taxon>Metazoa</taxon>
        <taxon>Ecdysozoa</taxon>
        <taxon>Arthropoda</taxon>
        <taxon>Crustacea</taxon>
        <taxon>Oligostraca</taxon>
        <taxon>Ostracoda</taxon>
        <taxon>Podocopa</taxon>
        <taxon>Podocopida</taxon>
        <taxon>Cypridocopina</taxon>
        <taxon>Cypridoidea</taxon>
        <taxon>Cyprididae</taxon>
        <taxon>Notodromas</taxon>
    </lineage>
</organism>
<dbReference type="AlphaFoldDB" id="A0A7R9GKQ7"/>
<protein>
    <submittedName>
        <fullName evidence="1">Uncharacterized protein</fullName>
    </submittedName>
</protein>
<dbReference type="EMBL" id="CAJPEX010040135">
    <property type="protein sequence ID" value="CAG0926204.1"/>
    <property type="molecule type" value="Genomic_DNA"/>
</dbReference>
<proteinExistence type="predicted"/>
<gene>
    <name evidence="1" type="ORF">NMOB1V02_LOCUS13654</name>
</gene>
<evidence type="ECO:0000313" key="2">
    <source>
        <dbReference type="Proteomes" id="UP000678499"/>
    </source>
</evidence>
<evidence type="ECO:0000313" key="1">
    <source>
        <dbReference type="EMBL" id="CAD7286052.1"/>
    </source>
</evidence>
<dbReference type="EMBL" id="OA922172">
    <property type="protein sequence ID" value="CAD7286052.1"/>
    <property type="molecule type" value="Genomic_DNA"/>
</dbReference>
<sequence length="67" mass="6928">MSLRTTLVGAAVGKLSEAEAAWRSLNGMFCVYKPAGITRKGAASILSNKLAASLNRMEGGVNIEASS</sequence>
<accession>A0A7R9GKQ7</accession>